<comment type="caution">
    <text evidence="1">The sequence shown here is derived from an EMBL/GenBank/DDBJ whole genome shotgun (WGS) entry which is preliminary data.</text>
</comment>
<organism evidence="1">
    <name type="scientific">Sesamum latifolium</name>
    <dbReference type="NCBI Taxonomy" id="2727402"/>
    <lineage>
        <taxon>Eukaryota</taxon>
        <taxon>Viridiplantae</taxon>
        <taxon>Streptophyta</taxon>
        <taxon>Embryophyta</taxon>
        <taxon>Tracheophyta</taxon>
        <taxon>Spermatophyta</taxon>
        <taxon>Magnoliopsida</taxon>
        <taxon>eudicotyledons</taxon>
        <taxon>Gunneridae</taxon>
        <taxon>Pentapetalae</taxon>
        <taxon>asterids</taxon>
        <taxon>lamiids</taxon>
        <taxon>Lamiales</taxon>
        <taxon>Pedaliaceae</taxon>
        <taxon>Sesamum</taxon>
    </lineage>
</organism>
<evidence type="ECO:0000313" key="1">
    <source>
        <dbReference type="EMBL" id="KAL0410954.1"/>
    </source>
</evidence>
<proteinExistence type="predicted"/>
<dbReference type="Pfam" id="PF02992">
    <property type="entry name" value="Transposase_21"/>
    <property type="match status" value="1"/>
</dbReference>
<sequence>MGSHRTGSTVVRIHVGPLYNLLSRMYMSSEYMFLTMVILGPSNPKCLINVYMELIELQNLWHVGVLTRDSANNEIFTMHATLMWIVNDLPSYGIASGWSTVGVMGVQIV</sequence>
<dbReference type="EMBL" id="JACGWN010000013">
    <property type="protein sequence ID" value="KAL0410954.1"/>
    <property type="molecule type" value="Genomic_DNA"/>
</dbReference>
<name>A0AAW2U285_9LAMI</name>
<reference evidence="1" key="1">
    <citation type="submission" date="2020-06" db="EMBL/GenBank/DDBJ databases">
        <authorList>
            <person name="Li T."/>
            <person name="Hu X."/>
            <person name="Zhang T."/>
            <person name="Song X."/>
            <person name="Zhang H."/>
            <person name="Dai N."/>
            <person name="Sheng W."/>
            <person name="Hou X."/>
            <person name="Wei L."/>
        </authorList>
    </citation>
    <scope>NUCLEOTIDE SEQUENCE</scope>
    <source>
        <strain evidence="1">KEN1</strain>
        <tissue evidence="1">Leaf</tissue>
    </source>
</reference>
<dbReference type="AlphaFoldDB" id="A0AAW2U285"/>
<dbReference type="InterPro" id="IPR004242">
    <property type="entry name" value="Transposase_21"/>
</dbReference>
<protein>
    <submittedName>
        <fullName evidence="1">Uncharacterized protein</fullName>
    </submittedName>
</protein>
<gene>
    <name evidence="1" type="ORF">Slati_3685100</name>
</gene>
<accession>A0AAW2U285</accession>
<reference evidence="1" key="2">
    <citation type="journal article" date="2024" name="Plant">
        <title>Genomic evolution and insights into agronomic trait innovations of Sesamum species.</title>
        <authorList>
            <person name="Miao H."/>
            <person name="Wang L."/>
            <person name="Qu L."/>
            <person name="Liu H."/>
            <person name="Sun Y."/>
            <person name="Le M."/>
            <person name="Wang Q."/>
            <person name="Wei S."/>
            <person name="Zheng Y."/>
            <person name="Lin W."/>
            <person name="Duan Y."/>
            <person name="Cao H."/>
            <person name="Xiong S."/>
            <person name="Wang X."/>
            <person name="Wei L."/>
            <person name="Li C."/>
            <person name="Ma Q."/>
            <person name="Ju M."/>
            <person name="Zhao R."/>
            <person name="Li G."/>
            <person name="Mu C."/>
            <person name="Tian Q."/>
            <person name="Mei H."/>
            <person name="Zhang T."/>
            <person name="Gao T."/>
            <person name="Zhang H."/>
        </authorList>
    </citation>
    <scope>NUCLEOTIDE SEQUENCE</scope>
    <source>
        <strain evidence="1">KEN1</strain>
    </source>
</reference>